<reference evidence="1 4" key="2">
    <citation type="submission" date="2017-03" db="EMBL/GenBank/DDBJ databases">
        <title>Rapid Whole Genome Sequencing of Comamonas kerstersii Causing Continuous ambulatory Peritoneal Dialysis-Associated Peritonitis.</title>
        <authorList>
            <person name="Zheng B."/>
        </authorList>
    </citation>
    <scope>NUCLEOTIDE SEQUENCE [LARGE SCALE GENOMIC DNA]</scope>
    <source>
        <strain evidence="1 4">8943</strain>
    </source>
</reference>
<evidence type="ECO:0000313" key="1">
    <source>
        <dbReference type="EMBL" id="AQZ99123.1"/>
    </source>
</evidence>
<evidence type="ECO:0000313" key="2">
    <source>
        <dbReference type="EMBL" id="KUF37930.1"/>
    </source>
</evidence>
<name>A0A0W7YS94_9BURK</name>
<dbReference type="KEGG" id="cke:B5M06_13525"/>
<evidence type="ECO:0008006" key="5">
    <source>
        <dbReference type="Google" id="ProtNLM"/>
    </source>
</evidence>
<accession>A0A1V3TGY9</accession>
<evidence type="ECO:0000313" key="4">
    <source>
        <dbReference type="Proteomes" id="UP000242792"/>
    </source>
</evidence>
<dbReference type="STRING" id="225992.B5M06_13525"/>
<keyword evidence="3" id="KW-1185">Reference proteome</keyword>
<sequence>MLALEKLMAQRLRELPALTGWAVRTGTDDADRRPVPAVDVRMGGASVPSGNQRSVQLQPEWQVVLVSKRSSDAADVLDGVIEAVIAALHNWRPVASRAWTELKLVRVLPVDVVDVALIGFELTFTTTSVFNGQQ</sequence>
<evidence type="ECO:0000313" key="3">
    <source>
        <dbReference type="Proteomes" id="UP000053300"/>
    </source>
</evidence>
<organism evidence="2 3">
    <name type="scientific">Comamonas kerstersii</name>
    <dbReference type="NCBI Taxonomy" id="225992"/>
    <lineage>
        <taxon>Bacteria</taxon>
        <taxon>Pseudomonadati</taxon>
        <taxon>Pseudomonadota</taxon>
        <taxon>Betaproteobacteria</taxon>
        <taxon>Burkholderiales</taxon>
        <taxon>Comamonadaceae</taxon>
        <taxon>Comamonas</taxon>
    </lineage>
</organism>
<dbReference type="AlphaFoldDB" id="A0A0W7YS94"/>
<dbReference type="RefSeq" id="WP_054065274.1">
    <property type="nucleotide sequence ID" value="NZ_CAUCIF010000010.1"/>
</dbReference>
<reference evidence="2 3" key="1">
    <citation type="submission" date="2015-12" db="EMBL/GenBank/DDBJ databases">
        <title>Complete genome sequence of a multi-drug resistant strain Acidovorax sp. 12322-1.</title>
        <authorList>
            <person name="Ming D."/>
            <person name="Wang M."/>
            <person name="Hu S."/>
            <person name="Zhou Y."/>
            <person name="Jiang T."/>
        </authorList>
    </citation>
    <scope>NUCLEOTIDE SEQUENCE [LARGE SCALE GENOMIC DNA]</scope>
    <source>
        <strain evidence="2 3">12322-1</strain>
    </source>
</reference>
<dbReference type="EMBL" id="CP020121">
    <property type="protein sequence ID" value="AQZ99123.1"/>
    <property type="molecule type" value="Genomic_DNA"/>
</dbReference>
<gene>
    <name evidence="2" type="ORF">AS359_04250</name>
    <name evidence="1" type="ORF">B5M06_13525</name>
</gene>
<dbReference type="OrthoDB" id="8794526at2"/>
<dbReference type="GeneID" id="83040337"/>
<proteinExistence type="predicted"/>
<accession>A0A1V0BGS0</accession>
<protein>
    <recommendedName>
        <fullName evidence="5">DUF3168 domain-containing protein</fullName>
    </recommendedName>
</protein>
<dbReference type="Proteomes" id="UP000242792">
    <property type="component" value="Chromosome"/>
</dbReference>
<accession>A0A0W7YS94</accession>
<dbReference type="EMBL" id="LPXH01000041">
    <property type="protein sequence ID" value="KUF37930.1"/>
    <property type="molecule type" value="Genomic_DNA"/>
</dbReference>
<dbReference type="Proteomes" id="UP000053300">
    <property type="component" value="Unassembled WGS sequence"/>
</dbReference>